<feature type="domain" description="DUF202" evidence="6">
    <location>
        <begin position="9"/>
        <end position="71"/>
    </location>
</feature>
<evidence type="ECO:0000256" key="3">
    <source>
        <dbReference type="ARBA" id="ARBA00022989"/>
    </source>
</evidence>
<dbReference type="InterPro" id="IPR003807">
    <property type="entry name" value="DUF202"/>
</dbReference>
<dbReference type="Proteomes" id="UP000008363">
    <property type="component" value="Unassembled WGS sequence"/>
</dbReference>
<keyword evidence="4 5" id="KW-0472">Membrane</keyword>
<sequence length="112" mass="11958">MDNGSELIDVGAQAERTAMAWQRTGIGVMAVGALVVRWSVTEHFSVWPGIVLAVLGGFATLVLVPRRYRRVLMTVRAGHTPLSRYLVPGAALFMVLVVVAVGAGVGIELMNL</sequence>
<keyword evidence="2 5" id="KW-0812">Transmembrane</keyword>
<evidence type="ECO:0000313" key="8">
    <source>
        <dbReference type="Proteomes" id="UP000008363"/>
    </source>
</evidence>
<feature type="transmembrane region" description="Helical" evidence="5">
    <location>
        <begin position="46"/>
        <end position="64"/>
    </location>
</feature>
<evidence type="ECO:0000256" key="5">
    <source>
        <dbReference type="SAM" id="Phobius"/>
    </source>
</evidence>
<evidence type="ECO:0000256" key="2">
    <source>
        <dbReference type="ARBA" id="ARBA00022692"/>
    </source>
</evidence>
<evidence type="ECO:0000256" key="4">
    <source>
        <dbReference type="ARBA" id="ARBA00023136"/>
    </source>
</evidence>
<dbReference type="EMBL" id="BAHC01000143">
    <property type="protein sequence ID" value="GAB91737.1"/>
    <property type="molecule type" value="Genomic_DNA"/>
</dbReference>
<dbReference type="Pfam" id="PF02656">
    <property type="entry name" value="DUF202"/>
    <property type="match status" value="1"/>
</dbReference>
<dbReference type="RefSeq" id="WP_006335525.1">
    <property type="nucleotide sequence ID" value="NZ_BAHC01000143.1"/>
</dbReference>
<protein>
    <recommendedName>
        <fullName evidence="6">DUF202 domain-containing protein</fullName>
    </recommendedName>
</protein>
<dbReference type="GO" id="GO:0012505">
    <property type="term" value="C:endomembrane system"/>
    <property type="evidence" value="ECO:0007669"/>
    <property type="project" value="UniProtKB-SubCell"/>
</dbReference>
<keyword evidence="8" id="KW-1185">Reference proteome</keyword>
<evidence type="ECO:0000259" key="6">
    <source>
        <dbReference type="Pfam" id="PF02656"/>
    </source>
</evidence>
<feature type="transmembrane region" description="Helical" evidence="5">
    <location>
        <begin position="85"/>
        <end position="107"/>
    </location>
</feature>
<comment type="caution">
    <text evidence="7">The sequence shown here is derived from an EMBL/GenBank/DDBJ whole genome shotgun (WGS) entry which is preliminary data.</text>
</comment>
<gene>
    <name evidence="7" type="ORF">GORHZ_143_00040</name>
</gene>
<dbReference type="eggNOG" id="ENOG5031U5I">
    <property type="taxonomic scope" value="Bacteria"/>
</dbReference>
<name>K6WHV1_9ACTN</name>
<dbReference type="AlphaFoldDB" id="K6WHV1"/>
<evidence type="ECO:0000313" key="7">
    <source>
        <dbReference type="EMBL" id="GAB91737.1"/>
    </source>
</evidence>
<proteinExistence type="predicted"/>
<accession>K6WHV1</accession>
<evidence type="ECO:0000256" key="1">
    <source>
        <dbReference type="ARBA" id="ARBA00004127"/>
    </source>
</evidence>
<dbReference type="STRING" id="1108045.GORHZ_143_00040"/>
<comment type="subcellular location">
    <subcellularLocation>
        <location evidence="1">Endomembrane system</location>
        <topology evidence="1">Multi-pass membrane protein</topology>
    </subcellularLocation>
</comment>
<organism evidence="7 8">
    <name type="scientific">Gordonia rhizosphera NBRC 16068</name>
    <dbReference type="NCBI Taxonomy" id="1108045"/>
    <lineage>
        <taxon>Bacteria</taxon>
        <taxon>Bacillati</taxon>
        <taxon>Actinomycetota</taxon>
        <taxon>Actinomycetes</taxon>
        <taxon>Mycobacteriales</taxon>
        <taxon>Gordoniaceae</taxon>
        <taxon>Gordonia</taxon>
    </lineage>
</organism>
<reference evidence="7 8" key="1">
    <citation type="submission" date="2012-08" db="EMBL/GenBank/DDBJ databases">
        <title>Whole genome shotgun sequence of Gordonia rhizosphera NBRC 16068.</title>
        <authorList>
            <person name="Takarada H."/>
            <person name="Isaki S."/>
            <person name="Hosoyama A."/>
            <person name="Tsuchikane K."/>
            <person name="Katsumata H."/>
            <person name="Baba S."/>
            <person name="Ohji S."/>
            <person name="Yamazaki S."/>
            <person name="Fujita N."/>
        </authorList>
    </citation>
    <scope>NUCLEOTIDE SEQUENCE [LARGE SCALE GENOMIC DNA]</scope>
    <source>
        <strain evidence="7 8">NBRC 16068</strain>
    </source>
</reference>
<keyword evidence="3 5" id="KW-1133">Transmembrane helix</keyword>